<evidence type="ECO:0000313" key="3">
    <source>
        <dbReference type="Proteomes" id="UP000243502"/>
    </source>
</evidence>
<dbReference type="Proteomes" id="UP000243502">
    <property type="component" value="Chromosome 1"/>
</dbReference>
<keyword evidence="1" id="KW-0812">Transmembrane</keyword>
<dbReference type="KEGG" id="pter:C2L65_00090"/>
<name>A0A2I8EH34_9BURK</name>
<dbReference type="OrthoDB" id="8999091at2"/>
<gene>
    <name evidence="2" type="ORF">C2L65_00090</name>
</gene>
<evidence type="ECO:0000256" key="1">
    <source>
        <dbReference type="SAM" id="Phobius"/>
    </source>
</evidence>
<accession>A0A2I8EH34</accession>
<dbReference type="AlphaFoldDB" id="A0A2I8EH34"/>
<evidence type="ECO:0000313" key="2">
    <source>
        <dbReference type="EMBL" id="AUT58164.1"/>
    </source>
</evidence>
<reference evidence="2 3" key="1">
    <citation type="submission" date="2018-01" db="EMBL/GenBank/DDBJ databases">
        <title>Species boundaries and ecological features among Paraburkholderia terrae DSMZ17804T, P. hospita DSMZ17164T and P. caribensis DSMZ13236T.</title>
        <authorList>
            <person name="Pratama A.A."/>
        </authorList>
    </citation>
    <scope>NUCLEOTIDE SEQUENCE [LARGE SCALE GENOMIC DNA]</scope>
    <source>
        <strain evidence="2 3">DSM 17804</strain>
    </source>
</reference>
<dbReference type="EMBL" id="CP026111">
    <property type="protein sequence ID" value="AUT58164.1"/>
    <property type="molecule type" value="Genomic_DNA"/>
</dbReference>
<organism evidence="2 3">
    <name type="scientific">Paraburkholderia terrae</name>
    <dbReference type="NCBI Taxonomy" id="311230"/>
    <lineage>
        <taxon>Bacteria</taxon>
        <taxon>Pseudomonadati</taxon>
        <taxon>Pseudomonadota</taxon>
        <taxon>Betaproteobacteria</taxon>
        <taxon>Burkholderiales</taxon>
        <taxon>Burkholderiaceae</taxon>
        <taxon>Paraburkholderia</taxon>
    </lineage>
</organism>
<dbReference type="RefSeq" id="WP_042305037.1">
    <property type="nucleotide sequence ID" value="NZ_CP026111.1"/>
</dbReference>
<proteinExistence type="predicted"/>
<keyword evidence="1" id="KW-1133">Transmembrane helix</keyword>
<feature type="transmembrane region" description="Helical" evidence="1">
    <location>
        <begin position="94"/>
        <end position="114"/>
    </location>
</feature>
<sequence>MSHTHSPSDKPLTEADMQAFADGNLPPDRAARVRKYLGARPGEADRIAFYRQLNMQMRSAFEGALPQGIQAPGSDRKRTVDIPSTMRRFFVRRIGVALLGIALVILSASGWFFASRVSPEMLDAAAVMALMRDSGPRTGDAPDAVLSDPHSVDLTSLGLKLAATKTRHPNAFASIDILDYRNADGEAVVLLSSAAPFATDQPHWAAQRIGEVRLLSWTVKGRRYVLAGKATTHGLMRAADALTIR</sequence>
<keyword evidence="1" id="KW-0472">Membrane</keyword>
<protein>
    <submittedName>
        <fullName evidence="2">Anti-sigma factor</fullName>
    </submittedName>
</protein>